<reference evidence="3 4" key="1">
    <citation type="submission" date="2018-09" db="EMBL/GenBank/DDBJ databases">
        <title>Cohnella cavernae sp. nov., isolated from a karst cave.</title>
        <authorList>
            <person name="Zhu H."/>
        </authorList>
    </citation>
    <scope>NUCLEOTIDE SEQUENCE [LARGE SCALE GENOMIC DNA]</scope>
    <source>
        <strain evidence="3 4">K2E09-144</strain>
    </source>
</reference>
<protein>
    <recommendedName>
        <fullName evidence="2">Alpha-L-arabinofuranosidase C-terminal domain-containing protein</fullName>
    </recommendedName>
</protein>
<dbReference type="PANTHER" id="PTHR31776:SF0">
    <property type="entry name" value="ALPHA-L-ARABINOFURANOSIDASE 1"/>
    <property type="match status" value="1"/>
</dbReference>
<accession>A0A398CL79</accession>
<dbReference type="SMART" id="SM00813">
    <property type="entry name" value="Alpha-L-AF_C"/>
    <property type="match status" value="1"/>
</dbReference>
<dbReference type="InterPro" id="IPR010720">
    <property type="entry name" value="Alpha-L-AF_C"/>
</dbReference>
<dbReference type="GO" id="GO:0046373">
    <property type="term" value="P:L-arabinose metabolic process"/>
    <property type="evidence" value="ECO:0007669"/>
    <property type="project" value="InterPro"/>
</dbReference>
<dbReference type="InterPro" id="IPR051563">
    <property type="entry name" value="Glycosyl_Hydrolase_51"/>
</dbReference>
<sequence length="210" mass="23822">MDVRKRKFLRSVPQEYQGVRRRVCGTSQQRHEYAGIEQLGCGSGGSRLHDGLERNADVIVLASYAPLFARLRYAQWSPNMIWFDGERSYASPSYYIQKLYSTQIGTHLLQTIADTEEIPFVVSYDREAGALFIKLANPLDRNVSVKIESDFSLADQGEVQVIQADEEEVNSIESPRRVAPITSAFACFDGMEYEVGAKSFHVLKIFRKDK</sequence>
<dbReference type="GO" id="GO:0046556">
    <property type="term" value="F:alpha-L-arabinofuranosidase activity"/>
    <property type="evidence" value="ECO:0007669"/>
    <property type="project" value="InterPro"/>
</dbReference>
<dbReference type="Proteomes" id="UP000266340">
    <property type="component" value="Unassembled WGS sequence"/>
</dbReference>
<name>A0A398CL79_9BACL</name>
<evidence type="ECO:0000259" key="2">
    <source>
        <dbReference type="SMART" id="SM00813"/>
    </source>
</evidence>
<dbReference type="Pfam" id="PF06964">
    <property type="entry name" value="Alpha-L-AF_C"/>
    <property type="match status" value="1"/>
</dbReference>
<evidence type="ECO:0000313" key="3">
    <source>
        <dbReference type="EMBL" id="RIE00391.1"/>
    </source>
</evidence>
<feature type="domain" description="Alpha-L-arabinofuranosidase C-terminal" evidence="2">
    <location>
        <begin position="40"/>
        <end position="199"/>
    </location>
</feature>
<dbReference type="Gene3D" id="2.60.40.1180">
    <property type="entry name" value="Golgi alpha-mannosidase II"/>
    <property type="match status" value="1"/>
</dbReference>
<evidence type="ECO:0000313" key="4">
    <source>
        <dbReference type="Proteomes" id="UP000266340"/>
    </source>
</evidence>
<dbReference type="EMBL" id="QXJM01000056">
    <property type="protein sequence ID" value="RIE00391.1"/>
    <property type="molecule type" value="Genomic_DNA"/>
</dbReference>
<keyword evidence="4" id="KW-1185">Reference proteome</keyword>
<proteinExistence type="predicted"/>
<dbReference type="AlphaFoldDB" id="A0A398CL79"/>
<gene>
    <name evidence="3" type="ORF">D3H35_28670</name>
</gene>
<comment type="caution">
    <text evidence="3">The sequence shown here is derived from an EMBL/GenBank/DDBJ whole genome shotgun (WGS) entry which is preliminary data.</text>
</comment>
<evidence type="ECO:0000256" key="1">
    <source>
        <dbReference type="ARBA" id="ARBA00023180"/>
    </source>
</evidence>
<organism evidence="3 4">
    <name type="scientific">Cohnella faecalis</name>
    <dbReference type="NCBI Taxonomy" id="2315694"/>
    <lineage>
        <taxon>Bacteria</taxon>
        <taxon>Bacillati</taxon>
        <taxon>Bacillota</taxon>
        <taxon>Bacilli</taxon>
        <taxon>Bacillales</taxon>
        <taxon>Paenibacillaceae</taxon>
        <taxon>Cohnella</taxon>
    </lineage>
</organism>
<keyword evidence="1" id="KW-0325">Glycoprotein</keyword>
<dbReference type="InterPro" id="IPR013780">
    <property type="entry name" value="Glyco_hydro_b"/>
</dbReference>
<dbReference type="PANTHER" id="PTHR31776">
    <property type="entry name" value="ALPHA-L-ARABINOFURANOSIDASE 1"/>
    <property type="match status" value="1"/>
</dbReference>